<name>A0A512D8K6_9CELL</name>
<dbReference type="CDD" id="cd06261">
    <property type="entry name" value="TM_PBP2"/>
    <property type="match status" value="1"/>
</dbReference>
<reference evidence="10 11" key="1">
    <citation type="submission" date="2019-07" db="EMBL/GenBank/DDBJ databases">
        <title>Whole genome shotgun sequence of Cellulomonas aerilata NBRC 106308.</title>
        <authorList>
            <person name="Hosoyama A."/>
            <person name="Uohara A."/>
            <person name="Ohji S."/>
            <person name="Ichikawa N."/>
        </authorList>
    </citation>
    <scope>NUCLEOTIDE SEQUENCE [LARGE SCALE GENOMIC DNA]</scope>
    <source>
        <strain evidence="10 11">NBRC 106308</strain>
    </source>
</reference>
<evidence type="ECO:0000259" key="9">
    <source>
        <dbReference type="PROSITE" id="PS50928"/>
    </source>
</evidence>
<keyword evidence="4 7" id="KW-0812">Transmembrane</keyword>
<evidence type="ECO:0000256" key="1">
    <source>
        <dbReference type="ARBA" id="ARBA00004651"/>
    </source>
</evidence>
<feature type="transmembrane region" description="Helical" evidence="7">
    <location>
        <begin position="194"/>
        <end position="217"/>
    </location>
</feature>
<feature type="region of interest" description="Disordered" evidence="8">
    <location>
        <begin position="21"/>
        <end position="42"/>
    </location>
</feature>
<protein>
    <submittedName>
        <fullName evidence="10">ABC transporter permease</fullName>
    </submittedName>
</protein>
<comment type="caution">
    <text evidence="10">The sequence shown here is derived from an EMBL/GenBank/DDBJ whole genome shotgun (WGS) entry which is preliminary data.</text>
</comment>
<keyword evidence="3" id="KW-1003">Cell membrane</keyword>
<evidence type="ECO:0000256" key="6">
    <source>
        <dbReference type="ARBA" id="ARBA00023136"/>
    </source>
</evidence>
<dbReference type="SUPFAM" id="SSF161098">
    <property type="entry name" value="MetI-like"/>
    <property type="match status" value="1"/>
</dbReference>
<dbReference type="Gene3D" id="1.10.3720.10">
    <property type="entry name" value="MetI-like"/>
    <property type="match status" value="1"/>
</dbReference>
<evidence type="ECO:0000256" key="2">
    <source>
        <dbReference type="ARBA" id="ARBA00022448"/>
    </source>
</evidence>
<accession>A0A512D8K6</accession>
<feature type="transmembrane region" description="Helical" evidence="7">
    <location>
        <begin position="145"/>
        <end position="163"/>
    </location>
</feature>
<dbReference type="SUPFAM" id="SSF160964">
    <property type="entry name" value="MalF N-terminal region-like"/>
    <property type="match status" value="1"/>
</dbReference>
<evidence type="ECO:0000256" key="4">
    <source>
        <dbReference type="ARBA" id="ARBA00022692"/>
    </source>
</evidence>
<dbReference type="PROSITE" id="PS50928">
    <property type="entry name" value="ABC_TM1"/>
    <property type="match status" value="1"/>
</dbReference>
<organism evidence="10 11">
    <name type="scientific">Cellulomonas aerilata</name>
    <dbReference type="NCBI Taxonomy" id="515326"/>
    <lineage>
        <taxon>Bacteria</taxon>
        <taxon>Bacillati</taxon>
        <taxon>Actinomycetota</taxon>
        <taxon>Actinomycetes</taxon>
        <taxon>Micrococcales</taxon>
        <taxon>Cellulomonadaceae</taxon>
        <taxon>Cellulomonas</taxon>
    </lineage>
</organism>
<dbReference type="Proteomes" id="UP000321181">
    <property type="component" value="Unassembled WGS sequence"/>
</dbReference>
<comment type="subcellular location">
    <subcellularLocation>
        <location evidence="1 7">Cell membrane</location>
        <topology evidence="1 7">Multi-pass membrane protein</topology>
    </subcellularLocation>
</comment>
<evidence type="ECO:0000256" key="7">
    <source>
        <dbReference type="RuleBase" id="RU363032"/>
    </source>
</evidence>
<comment type="similarity">
    <text evidence="7">Belongs to the binding-protein-dependent transport system permease family.</text>
</comment>
<evidence type="ECO:0000256" key="8">
    <source>
        <dbReference type="SAM" id="MobiDB-lite"/>
    </source>
</evidence>
<evidence type="ECO:0000256" key="3">
    <source>
        <dbReference type="ARBA" id="ARBA00022475"/>
    </source>
</evidence>
<feature type="transmembrane region" description="Helical" evidence="7">
    <location>
        <begin position="305"/>
        <end position="329"/>
    </location>
</feature>
<dbReference type="InterPro" id="IPR051393">
    <property type="entry name" value="ABC_transporter_permease"/>
</dbReference>
<dbReference type="Pfam" id="PF00528">
    <property type="entry name" value="BPD_transp_1"/>
    <property type="match status" value="1"/>
</dbReference>
<keyword evidence="6 7" id="KW-0472">Membrane</keyword>
<feature type="transmembrane region" description="Helical" evidence="7">
    <location>
        <begin position="114"/>
        <end position="133"/>
    </location>
</feature>
<dbReference type="InterPro" id="IPR000515">
    <property type="entry name" value="MetI-like"/>
</dbReference>
<evidence type="ECO:0000313" key="11">
    <source>
        <dbReference type="Proteomes" id="UP000321181"/>
    </source>
</evidence>
<dbReference type="PANTHER" id="PTHR30193:SF1">
    <property type="entry name" value="ABC TRANSPORTER PERMEASE PROTEIN YESP-RELATED"/>
    <property type="match status" value="1"/>
</dbReference>
<dbReference type="EMBL" id="BJYY01000001">
    <property type="protein sequence ID" value="GEO32791.1"/>
    <property type="molecule type" value="Genomic_DNA"/>
</dbReference>
<feature type="transmembrane region" description="Helical" evidence="7">
    <location>
        <begin position="49"/>
        <end position="75"/>
    </location>
</feature>
<dbReference type="PANTHER" id="PTHR30193">
    <property type="entry name" value="ABC TRANSPORTER PERMEASE PROTEIN"/>
    <property type="match status" value="1"/>
</dbReference>
<dbReference type="GO" id="GO:0055085">
    <property type="term" value="P:transmembrane transport"/>
    <property type="evidence" value="ECO:0007669"/>
    <property type="project" value="InterPro"/>
</dbReference>
<keyword evidence="11" id="KW-1185">Reference proteome</keyword>
<dbReference type="AlphaFoldDB" id="A0A512D8K6"/>
<proteinExistence type="inferred from homology"/>
<feature type="domain" description="ABC transmembrane type-1" evidence="9">
    <location>
        <begin position="108"/>
        <end position="323"/>
    </location>
</feature>
<gene>
    <name evidence="10" type="ORF">CAE01nite_05160</name>
</gene>
<keyword evidence="2 7" id="KW-0813">Transport</keyword>
<dbReference type="GO" id="GO:0005886">
    <property type="term" value="C:plasma membrane"/>
    <property type="evidence" value="ECO:0007669"/>
    <property type="project" value="UniProtKB-SubCell"/>
</dbReference>
<dbReference type="InterPro" id="IPR035906">
    <property type="entry name" value="MetI-like_sf"/>
</dbReference>
<keyword evidence="5 7" id="KW-1133">Transmembrane helix</keyword>
<sequence length="335" mass="36996">MTTKDSRLTGAGVRRRGDRTSVLPDVDDLTDPGSSHGRRASGQARREALAAYGFLTPWLAGMLLLTLGPMAYSLYLSFTRYNLLTPPEWQGLANYQRMLVDPRFKASVGVTLEYVAVAVPLILIVSMLVAMVLNQGIRFLPFYRASFYLPSLVGASVAISMLWRTMFGGDGVFNAFLARLGIEGQSWIGNPDTALYSLVALSVWTFGAPMIIFLAGLRQVPKELYEAAMVDGAGPLRRFFSITLPTLTPLIFFNVLLTTVNAFQAFTPAYVISNGNGGPLDSTLFYTLYLYQRGFTQLEMGYASAMAWALTVVLGLFTAFMFATARFWVYYGDER</sequence>
<evidence type="ECO:0000313" key="10">
    <source>
        <dbReference type="EMBL" id="GEO32791.1"/>
    </source>
</evidence>
<evidence type="ECO:0000256" key="5">
    <source>
        <dbReference type="ARBA" id="ARBA00022989"/>
    </source>
</evidence>
<feature type="transmembrane region" description="Helical" evidence="7">
    <location>
        <begin position="238"/>
        <end position="257"/>
    </location>
</feature>